<proteinExistence type="predicted"/>
<name>A0ABV4U7X1_9BACT</name>
<dbReference type="RefSeq" id="WP_425345851.1">
    <property type="nucleotide sequence ID" value="NZ_JBGUBD010000006.1"/>
</dbReference>
<protein>
    <submittedName>
        <fullName evidence="1">Uncharacterized protein</fullName>
    </submittedName>
</protein>
<keyword evidence="2" id="KW-1185">Reference proteome</keyword>
<reference evidence="1 2" key="1">
    <citation type="submission" date="2024-08" db="EMBL/GenBank/DDBJ databases">
        <title>Whole-genome sequencing of halo(alkali)philic microorganisms from hypersaline lakes.</title>
        <authorList>
            <person name="Sorokin D.Y."/>
            <person name="Merkel A.Y."/>
            <person name="Messina E."/>
            <person name="Yakimov M."/>
        </authorList>
    </citation>
    <scope>NUCLEOTIDE SEQUENCE [LARGE SCALE GENOMIC DNA]</scope>
    <source>
        <strain evidence="1 2">AB-hyl4</strain>
    </source>
</reference>
<accession>A0ABV4U7X1</accession>
<sequence length="205" mass="22256">MTASTTTPVTQSNDHAVFLSVLPVICALARRRFASLPLALRDDVVAEAVATGFLSYLSLRRRGRIEQVATAGFARNAVRAVAGGRRVGSSQAGMDVMSHLGRRRHGRHVASLDGIGDDEDASRANWLHEAVADRRTAIPKQVALRIDGGRWLATLPDRDRQLVQALASGEKACTVARRFAISPGRLSQLRQAWAQQWRQCVGIAA</sequence>
<evidence type="ECO:0000313" key="2">
    <source>
        <dbReference type="Proteomes" id="UP001575105"/>
    </source>
</evidence>
<organism evidence="1 2">
    <name type="scientific">Natronomicrosphaera hydrolytica</name>
    <dbReference type="NCBI Taxonomy" id="3242702"/>
    <lineage>
        <taxon>Bacteria</taxon>
        <taxon>Pseudomonadati</taxon>
        <taxon>Planctomycetota</taxon>
        <taxon>Phycisphaerae</taxon>
        <taxon>Phycisphaerales</taxon>
        <taxon>Phycisphaeraceae</taxon>
        <taxon>Natronomicrosphaera</taxon>
    </lineage>
</organism>
<comment type="caution">
    <text evidence="1">The sequence shown here is derived from an EMBL/GenBank/DDBJ whole genome shotgun (WGS) entry which is preliminary data.</text>
</comment>
<dbReference type="EMBL" id="JBGUBD010000006">
    <property type="protein sequence ID" value="MFA9478932.1"/>
    <property type="molecule type" value="Genomic_DNA"/>
</dbReference>
<dbReference type="Proteomes" id="UP001575105">
    <property type="component" value="Unassembled WGS sequence"/>
</dbReference>
<gene>
    <name evidence="1" type="ORF">ACERK3_11595</name>
</gene>
<evidence type="ECO:0000313" key="1">
    <source>
        <dbReference type="EMBL" id="MFA9478932.1"/>
    </source>
</evidence>